<evidence type="ECO:0000313" key="1">
    <source>
        <dbReference type="EMBL" id="MPN62978.1"/>
    </source>
</evidence>
<organism evidence="1">
    <name type="scientific">bioreactor metagenome</name>
    <dbReference type="NCBI Taxonomy" id="1076179"/>
    <lineage>
        <taxon>unclassified sequences</taxon>
        <taxon>metagenomes</taxon>
        <taxon>ecological metagenomes</taxon>
    </lineage>
</organism>
<comment type="caution">
    <text evidence="1">The sequence shown here is derived from an EMBL/GenBank/DDBJ whole genome shotgun (WGS) entry which is preliminary data.</text>
</comment>
<protein>
    <submittedName>
        <fullName evidence="1">Uncharacterized protein</fullName>
    </submittedName>
</protein>
<reference evidence="1" key="1">
    <citation type="submission" date="2019-08" db="EMBL/GenBank/DDBJ databases">
        <authorList>
            <person name="Kucharzyk K."/>
            <person name="Murdoch R.W."/>
            <person name="Higgins S."/>
            <person name="Loffler F."/>
        </authorList>
    </citation>
    <scope>NUCLEOTIDE SEQUENCE</scope>
</reference>
<proteinExistence type="predicted"/>
<sequence length="96" mass="9947">MIQAQIFGTLLKYAQRSSLTFAIAFTGDAQAVTGGLADFREQGLRQCAGIRHGVAGHHAPLPPCRMDQSTGEAEKSASVAFCSSLSCPLASSASCS</sequence>
<dbReference type="EMBL" id="VSSQ01141736">
    <property type="protein sequence ID" value="MPN62978.1"/>
    <property type="molecule type" value="Genomic_DNA"/>
</dbReference>
<dbReference type="AlphaFoldDB" id="A0A645JH04"/>
<gene>
    <name evidence="1" type="ORF">SDC9_210731</name>
</gene>
<accession>A0A645JH04</accession>
<name>A0A645JH04_9ZZZZ</name>